<keyword evidence="1" id="KW-0732">Signal</keyword>
<dbReference type="PROSITE" id="PS51257">
    <property type="entry name" value="PROKAR_LIPOPROTEIN"/>
    <property type="match status" value="1"/>
</dbReference>
<protein>
    <submittedName>
        <fullName evidence="2">Glycoside hydrolase family 42</fullName>
    </submittedName>
</protein>
<dbReference type="GO" id="GO:0016787">
    <property type="term" value="F:hydrolase activity"/>
    <property type="evidence" value="ECO:0007669"/>
    <property type="project" value="UniProtKB-KW"/>
</dbReference>
<dbReference type="EMBL" id="PJAI02000005">
    <property type="protein sequence ID" value="TYK66274.1"/>
    <property type="molecule type" value="Genomic_DNA"/>
</dbReference>
<keyword evidence="3" id="KW-1185">Reference proteome</keyword>
<proteinExistence type="predicted"/>
<accession>A0ABY3MYK2</accession>
<feature type="chain" id="PRO_5045621378" evidence="1">
    <location>
        <begin position="24"/>
        <end position="816"/>
    </location>
</feature>
<dbReference type="InterPro" id="IPR029062">
    <property type="entry name" value="Class_I_gatase-like"/>
</dbReference>
<comment type="caution">
    <text evidence="2">The sequence shown here is derived from an EMBL/GenBank/DDBJ whole genome shotgun (WGS) entry which is preliminary data.</text>
</comment>
<dbReference type="SUPFAM" id="SSF51445">
    <property type="entry name" value="(Trans)glycosidases"/>
    <property type="match status" value="1"/>
</dbReference>
<dbReference type="Gene3D" id="3.20.20.80">
    <property type="entry name" value="Glycosidases"/>
    <property type="match status" value="1"/>
</dbReference>
<keyword evidence="2" id="KW-0378">Hydrolase</keyword>
<evidence type="ECO:0000313" key="3">
    <source>
        <dbReference type="Proteomes" id="UP000815846"/>
    </source>
</evidence>
<evidence type="ECO:0000256" key="1">
    <source>
        <dbReference type="SAM" id="SignalP"/>
    </source>
</evidence>
<feature type="signal peptide" evidence="1">
    <location>
        <begin position="1"/>
        <end position="23"/>
    </location>
</feature>
<reference evidence="2 3" key="1">
    <citation type="submission" date="2019-08" db="EMBL/GenBank/DDBJ databases">
        <title>Microbe sample from Colwellia echini.</title>
        <authorList>
            <person name="Christiansen L."/>
            <person name="Pathiraja D."/>
            <person name="Schultz-Johansen M."/>
            <person name="Choi I.-G."/>
            <person name="Stougaard P."/>
        </authorList>
    </citation>
    <scope>NUCLEOTIDE SEQUENCE [LARGE SCALE GENOMIC DNA]</scope>
    <source>
        <strain evidence="2 3">A3</strain>
    </source>
</reference>
<organism evidence="2 3">
    <name type="scientific">Colwellia echini</name>
    <dbReference type="NCBI Taxonomy" id="1982103"/>
    <lineage>
        <taxon>Bacteria</taxon>
        <taxon>Pseudomonadati</taxon>
        <taxon>Pseudomonadota</taxon>
        <taxon>Gammaproteobacteria</taxon>
        <taxon>Alteromonadales</taxon>
        <taxon>Colwelliaceae</taxon>
        <taxon>Colwellia</taxon>
    </lineage>
</organism>
<dbReference type="Gene3D" id="3.40.50.880">
    <property type="match status" value="1"/>
</dbReference>
<dbReference type="RefSeq" id="WP_148747731.1">
    <property type="nucleotide sequence ID" value="NZ_PJAI02000005.1"/>
</dbReference>
<dbReference type="CDD" id="cd03143">
    <property type="entry name" value="A4_beta-galactosidase_middle_domain"/>
    <property type="match status" value="1"/>
</dbReference>
<dbReference type="Proteomes" id="UP000815846">
    <property type="component" value="Unassembled WGS sequence"/>
</dbReference>
<evidence type="ECO:0000313" key="2">
    <source>
        <dbReference type="EMBL" id="TYK66274.1"/>
    </source>
</evidence>
<gene>
    <name evidence="2" type="ORF">CWS31_006680</name>
</gene>
<dbReference type="InterPro" id="IPR017853">
    <property type="entry name" value="GH"/>
</dbReference>
<name>A0ABY3MYK2_9GAMM</name>
<sequence length="816" mass="92226">MNRTLIGVAIASALLLTTGCSQEQSTQVNTPQVAVEAVEVAETDISAQSALEQEARVQLKTLLSMMDQARAKNIDVAREETIVWFSEQFLKFANWDEANPKAIEMAFGYERYYAADKVELAAELPDFERQKVIDILTKGIDVLGQELRGEIKRRPVNKVDWQGTKASDNMFISNGKPIFPYDYFSKTVGQPLTNTDIYNDHLGALYHGGENLYPVDHDRAINSFLLKEDGTFDQDLMKELTDIPDTNVGFLYFWIMGIPEWVEKQEPEVRKGRSLFTGFDIDNPLVRDVWGKIIRETGELTKGKKVTELGFVLANEPHWFAEKGHWTANFEEMTSISSYTVNNFRSWLDNKYAGNLNALNKNWGTSFTSFDKVEIEIPIDPELLGQPIWYDWSRYNMDRSTNWFTFMQNELHSVNADAATHIKVMPRMFMYDSRSGGIDTEALAELTTMVGHDAKAFGSENIRPGKSSEWIEKYAYSWGLVAMFHDFMESVAPDKININSESHFLSSGQWRDLDTRTSYVRSVYWLATLLGMDANMGWFWARDPDGSPEDRLEGELDFFDPGLGGAYAGSNNMQPHVTNEVTQVMYDLNSFSEEIIELREQKRPLRLFYSETTAINTEDYMTKGSKLYEELFFEGFPLGFVTKNIIEKQDNSSWEAVIVYNNPNVTDAEFAALQSYLNAGGTVIVDAKSLLLNEYSQKRAAKLKAGKGKLITLEASADLAKIKKIALAEVADQMPDVAITEDNGEAFKATTWRTVKQSDGSYLVNILNFGRNTAKLNLTLRNGKSATITDLMTSNTLSSTFELESEGVLLLEVKPQ</sequence>